<evidence type="ECO:0000256" key="2">
    <source>
        <dbReference type="ARBA" id="ARBA00023315"/>
    </source>
</evidence>
<dbReference type="EMBL" id="KC246839">
    <property type="protein sequence ID" value="AHF25515.1"/>
    <property type="molecule type" value="Genomic_DNA"/>
</dbReference>
<dbReference type="Gene3D" id="3.40.630.30">
    <property type="match status" value="2"/>
</dbReference>
<dbReference type="InterPro" id="IPR050832">
    <property type="entry name" value="Bact_Acetyltransf"/>
</dbReference>
<dbReference type="PROSITE" id="PS51186">
    <property type="entry name" value="GNAT"/>
    <property type="match status" value="2"/>
</dbReference>
<dbReference type="PANTHER" id="PTHR43877">
    <property type="entry name" value="AMINOALKYLPHOSPHONATE N-ACETYLTRANSFERASE-RELATED-RELATED"/>
    <property type="match status" value="1"/>
</dbReference>
<dbReference type="CDD" id="cd04301">
    <property type="entry name" value="NAT_SF"/>
    <property type="match status" value="2"/>
</dbReference>
<organism evidence="4">
    <name type="scientific">uncultured bacterium Contigcl_7</name>
    <dbReference type="NCBI Taxonomy" id="1393677"/>
    <lineage>
        <taxon>Bacteria</taxon>
        <taxon>environmental samples</taxon>
    </lineage>
</organism>
<dbReference type="NCBIfam" id="NF043067">
    <property type="entry name" value="AAC_6p_group_E"/>
    <property type="match status" value="1"/>
</dbReference>
<keyword evidence="2" id="KW-0012">Acyltransferase</keyword>
<dbReference type="AlphaFoldDB" id="W0FR58"/>
<dbReference type="GO" id="GO:0016747">
    <property type="term" value="F:acyltransferase activity, transferring groups other than amino-acyl groups"/>
    <property type="evidence" value="ECO:0007669"/>
    <property type="project" value="InterPro"/>
</dbReference>
<accession>W0FR58</accession>
<protein>
    <submittedName>
        <fullName evidence="4">GCN5-related N-acetyltransferase</fullName>
    </submittedName>
</protein>
<feature type="domain" description="N-acetyltransferase" evidence="3">
    <location>
        <begin position="191"/>
        <end position="335"/>
    </location>
</feature>
<evidence type="ECO:0000313" key="4">
    <source>
        <dbReference type="EMBL" id="AHF25515.1"/>
    </source>
</evidence>
<sequence length="335" mass="36963">MIYYQDNELVIRSLEEADGPVFVEELAAQGWHPDIADFQVRMKDEAEGKSISLTAVYQGHPAGYVYLYKDVHGGPFKGKGWPMIVDFSVLEKYRRKGIGSRLMDAAEKAAAQYSDTVCLGVGLCDSYGSAQRMYVKRGYIPDGTGAWYHDVQCVQYETVCTVDDDLVLFLYKKLPGARPGRNGGKKQETAGAAEQAAAGDAETAAALALELWPEHTPKEMIKEFEALLADDEAAVFLYRKDGGTVGFAQCQLRHDYVEGTETSPVGYLEGIYVKEADRGQGIARKLLAACEDWARAKGCTEFASDCELTNIESQGFHRAVGFEEANRLVAYTRKL</sequence>
<dbReference type="InterPro" id="IPR016181">
    <property type="entry name" value="Acyl_CoA_acyltransferase"/>
</dbReference>
<dbReference type="SUPFAM" id="SSF55729">
    <property type="entry name" value="Acyl-CoA N-acyltransferases (Nat)"/>
    <property type="match status" value="2"/>
</dbReference>
<reference evidence="4" key="1">
    <citation type="journal article" date="2013" name="PLoS ONE">
        <title>Metagenomic insights into the carbohydrate-active enzymes carried by the microorganisms adhering to solid digesta in the rumen of cows.</title>
        <authorList>
            <person name="Wang L."/>
            <person name="Hatem A."/>
            <person name="Catalyurek U.V."/>
            <person name="Morrison M."/>
            <person name="Yu Z."/>
        </authorList>
    </citation>
    <scope>NUCLEOTIDE SEQUENCE</scope>
</reference>
<keyword evidence="1 4" id="KW-0808">Transferase</keyword>
<dbReference type="InterPro" id="IPR000182">
    <property type="entry name" value="GNAT_dom"/>
</dbReference>
<evidence type="ECO:0000256" key="1">
    <source>
        <dbReference type="ARBA" id="ARBA00022679"/>
    </source>
</evidence>
<feature type="domain" description="N-acetyltransferase" evidence="3">
    <location>
        <begin position="9"/>
        <end position="163"/>
    </location>
</feature>
<proteinExistence type="predicted"/>
<dbReference type="Pfam" id="PF00583">
    <property type="entry name" value="Acetyltransf_1"/>
    <property type="match status" value="2"/>
</dbReference>
<name>W0FR58_9BACT</name>
<evidence type="ECO:0000259" key="3">
    <source>
        <dbReference type="PROSITE" id="PS51186"/>
    </source>
</evidence>